<dbReference type="PANTHER" id="PTHR45138:SF9">
    <property type="entry name" value="DIGUANYLATE CYCLASE DGCM-RELATED"/>
    <property type="match status" value="1"/>
</dbReference>
<dbReference type="SUPFAM" id="SSF55073">
    <property type="entry name" value="Nucleotide cyclase"/>
    <property type="match status" value="1"/>
</dbReference>
<dbReference type="InterPro" id="IPR029787">
    <property type="entry name" value="Nucleotide_cyclase"/>
</dbReference>
<gene>
    <name evidence="2" type="ORF">MNBD_GAMMA10-461</name>
</gene>
<protein>
    <recommendedName>
        <fullName evidence="1">GGDEF domain-containing protein</fullName>
    </recommendedName>
</protein>
<dbReference type="EMBL" id="UOFJ01000660">
    <property type="protein sequence ID" value="VAW72396.1"/>
    <property type="molecule type" value="Genomic_DNA"/>
</dbReference>
<reference evidence="2" key="1">
    <citation type="submission" date="2018-06" db="EMBL/GenBank/DDBJ databases">
        <authorList>
            <person name="Zhirakovskaya E."/>
        </authorList>
    </citation>
    <scope>NUCLEOTIDE SEQUENCE</scope>
</reference>
<dbReference type="Gene3D" id="3.30.70.270">
    <property type="match status" value="1"/>
</dbReference>
<dbReference type="PANTHER" id="PTHR45138">
    <property type="entry name" value="REGULATORY COMPONENTS OF SENSORY TRANSDUCTION SYSTEM"/>
    <property type="match status" value="1"/>
</dbReference>
<dbReference type="Gene3D" id="3.30.450.40">
    <property type="match status" value="1"/>
</dbReference>
<accession>A0A3B0YVG8</accession>
<name>A0A3B0YVG8_9ZZZZ</name>
<dbReference type="CDD" id="cd01949">
    <property type="entry name" value="GGDEF"/>
    <property type="match status" value="1"/>
</dbReference>
<feature type="domain" description="GGDEF" evidence="1">
    <location>
        <begin position="171"/>
        <end position="302"/>
    </location>
</feature>
<dbReference type="InterPro" id="IPR029016">
    <property type="entry name" value="GAF-like_dom_sf"/>
</dbReference>
<dbReference type="AlphaFoldDB" id="A0A3B0YVG8"/>
<dbReference type="GO" id="GO:0052621">
    <property type="term" value="F:diguanylate cyclase activity"/>
    <property type="evidence" value="ECO:0007669"/>
    <property type="project" value="TreeGrafter"/>
</dbReference>
<dbReference type="NCBIfam" id="TIGR00254">
    <property type="entry name" value="GGDEF"/>
    <property type="match status" value="1"/>
</dbReference>
<proteinExistence type="predicted"/>
<organism evidence="2">
    <name type="scientific">hydrothermal vent metagenome</name>
    <dbReference type="NCBI Taxonomy" id="652676"/>
    <lineage>
        <taxon>unclassified sequences</taxon>
        <taxon>metagenomes</taxon>
        <taxon>ecological metagenomes</taxon>
    </lineage>
</organism>
<evidence type="ECO:0000313" key="2">
    <source>
        <dbReference type="EMBL" id="VAW72396.1"/>
    </source>
</evidence>
<feature type="non-terminal residue" evidence="2">
    <location>
        <position position="1"/>
    </location>
</feature>
<dbReference type="InterPro" id="IPR000160">
    <property type="entry name" value="GGDEF_dom"/>
</dbReference>
<dbReference type="InterPro" id="IPR050469">
    <property type="entry name" value="Diguanylate_Cyclase"/>
</dbReference>
<dbReference type="PROSITE" id="PS50887">
    <property type="entry name" value="GGDEF"/>
    <property type="match status" value="1"/>
</dbReference>
<dbReference type="SMART" id="SM00267">
    <property type="entry name" value="GGDEF"/>
    <property type="match status" value="1"/>
</dbReference>
<sequence length="302" mass="33750">FKRMLIFLHGTMQYDGAAVGMLQDNSIKKIASYGSDELLDIRLLSWTNQRVKAVFSSREPVISKQARVNTQGLNTAIDELLLHRMDIPVLSGQKVVGLVTLFREGEIFDTNDVQLTASVVFHSMIALREARLQLEVKRLSSASTPTKLTLYSREQFVSKVKPVFKKLGKPRECSLFIAEIDNFDEVVDDMGRDAGAVLYKAVSKTIISELQSEDILGSYGKEGFIILLDETDMNHAKAIADKIRIKVSKIKLTYQDFVISTTLSIGLTIVSEEEDLPTLMRKADMGLFIAKENGRNTVKVSL</sequence>
<dbReference type="InterPro" id="IPR043128">
    <property type="entry name" value="Rev_trsase/Diguanyl_cyclase"/>
</dbReference>
<evidence type="ECO:0000259" key="1">
    <source>
        <dbReference type="PROSITE" id="PS50887"/>
    </source>
</evidence>
<dbReference type="SUPFAM" id="SSF55781">
    <property type="entry name" value="GAF domain-like"/>
    <property type="match status" value="1"/>
</dbReference>
<dbReference type="Pfam" id="PF00990">
    <property type="entry name" value="GGDEF"/>
    <property type="match status" value="1"/>
</dbReference>